<evidence type="ECO:0000313" key="2">
    <source>
        <dbReference type="Proteomes" id="UP001151760"/>
    </source>
</evidence>
<comment type="caution">
    <text evidence="1">The sequence shown here is derived from an EMBL/GenBank/DDBJ whole genome shotgun (WGS) entry which is preliminary data.</text>
</comment>
<name>A0ABQ4XBS0_9ASTR</name>
<reference evidence="1" key="2">
    <citation type="submission" date="2022-01" db="EMBL/GenBank/DDBJ databases">
        <authorList>
            <person name="Yamashiro T."/>
            <person name="Shiraishi A."/>
            <person name="Satake H."/>
            <person name="Nakayama K."/>
        </authorList>
    </citation>
    <scope>NUCLEOTIDE SEQUENCE</scope>
</reference>
<protein>
    <submittedName>
        <fullName evidence="1">Uncharacterized protein</fullName>
    </submittedName>
</protein>
<reference evidence="1" key="1">
    <citation type="journal article" date="2022" name="Int. J. Mol. Sci.">
        <title>Draft Genome of Tanacetum Coccineum: Genomic Comparison of Closely Related Tanacetum-Family Plants.</title>
        <authorList>
            <person name="Yamashiro T."/>
            <person name="Shiraishi A."/>
            <person name="Nakayama K."/>
            <person name="Satake H."/>
        </authorList>
    </citation>
    <scope>NUCLEOTIDE SEQUENCE</scope>
</reference>
<keyword evidence="2" id="KW-1185">Reference proteome</keyword>
<organism evidence="1 2">
    <name type="scientific">Tanacetum coccineum</name>
    <dbReference type="NCBI Taxonomy" id="301880"/>
    <lineage>
        <taxon>Eukaryota</taxon>
        <taxon>Viridiplantae</taxon>
        <taxon>Streptophyta</taxon>
        <taxon>Embryophyta</taxon>
        <taxon>Tracheophyta</taxon>
        <taxon>Spermatophyta</taxon>
        <taxon>Magnoliopsida</taxon>
        <taxon>eudicotyledons</taxon>
        <taxon>Gunneridae</taxon>
        <taxon>Pentapetalae</taxon>
        <taxon>asterids</taxon>
        <taxon>campanulids</taxon>
        <taxon>Asterales</taxon>
        <taxon>Asteraceae</taxon>
        <taxon>Asteroideae</taxon>
        <taxon>Anthemideae</taxon>
        <taxon>Anthemidinae</taxon>
        <taxon>Tanacetum</taxon>
    </lineage>
</organism>
<gene>
    <name evidence="1" type="ORF">Tco_0657264</name>
</gene>
<evidence type="ECO:0000313" key="1">
    <source>
        <dbReference type="EMBL" id="GJS62480.1"/>
    </source>
</evidence>
<sequence>MHVYKIIRADGNTSYHKTFESMLKSFDRHDLEVLHRLVMERFQDNTPEGYNLMLWGDLKILVDPEQDDDIWKNQNQWKIISWKLYETCGVHTLMVDGTLMTIHMFVEKKYPLTKETLQKMLNWKLEAEAESSMAFGLLKFIQTQIEEQ</sequence>
<proteinExistence type="predicted"/>
<dbReference type="EMBL" id="BQNB010009363">
    <property type="protein sequence ID" value="GJS62480.1"/>
    <property type="molecule type" value="Genomic_DNA"/>
</dbReference>
<accession>A0ABQ4XBS0</accession>
<dbReference type="Proteomes" id="UP001151760">
    <property type="component" value="Unassembled WGS sequence"/>
</dbReference>